<feature type="region of interest" description="Disordered" evidence="1">
    <location>
        <begin position="79"/>
        <end position="115"/>
    </location>
</feature>
<accession>A0AAW0NY42</accession>
<feature type="compositionally biased region" description="Basic and acidic residues" evidence="1">
    <location>
        <begin position="102"/>
        <end position="112"/>
    </location>
</feature>
<name>A0AAW0NY42_9GOBI</name>
<keyword evidence="3" id="KW-1185">Reference proteome</keyword>
<evidence type="ECO:0000313" key="2">
    <source>
        <dbReference type="EMBL" id="KAK7909525.1"/>
    </source>
</evidence>
<organism evidence="2 3">
    <name type="scientific">Mugilogobius chulae</name>
    <name type="common">yellowstripe goby</name>
    <dbReference type="NCBI Taxonomy" id="88201"/>
    <lineage>
        <taxon>Eukaryota</taxon>
        <taxon>Metazoa</taxon>
        <taxon>Chordata</taxon>
        <taxon>Craniata</taxon>
        <taxon>Vertebrata</taxon>
        <taxon>Euteleostomi</taxon>
        <taxon>Actinopterygii</taxon>
        <taxon>Neopterygii</taxon>
        <taxon>Teleostei</taxon>
        <taxon>Neoteleostei</taxon>
        <taxon>Acanthomorphata</taxon>
        <taxon>Gobiaria</taxon>
        <taxon>Gobiiformes</taxon>
        <taxon>Gobioidei</taxon>
        <taxon>Gobiidae</taxon>
        <taxon>Gobionellinae</taxon>
        <taxon>Mugilogobius</taxon>
    </lineage>
</organism>
<feature type="compositionally biased region" description="Basic and acidic residues" evidence="1">
    <location>
        <begin position="79"/>
        <end position="94"/>
    </location>
</feature>
<dbReference type="AlphaFoldDB" id="A0AAW0NY42"/>
<protein>
    <submittedName>
        <fullName evidence="2">Uncharacterized protein</fullName>
    </submittedName>
</protein>
<evidence type="ECO:0000313" key="3">
    <source>
        <dbReference type="Proteomes" id="UP001460270"/>
    </source>
</evidence>
<proteinExistence type="predicted"/>
<evidence type="ECO:0000256" key="1">
    <source>
        <dbReference type="SAM" id="MobiDB-lite"/>
    </source>
</evidence>
<gene>
    <name evidence="2" type="ORF">WMY93_014209</name>
</gene>
<feature type="region of interest" description="Disordered" evidence="1">
    <location>
        <begin position="127"/>
        <end position="189"/>
    </location>
</feature>
<reference evidence="3" key="1">
    <citation type="submission" date="2024-04" db="EMBL/GenBank/DDBJ databases">
        <title>Salinicola lusitanus LLJ914,a marine bacterium isolated from the Okinawa Trough.</title>
        <authorList>
            <person name="Li J."/>
        </authorList>
    </citation>
    <scope>NUCLEOTIDE SEQUENCE [LARGE SCALE GENOMIC DNA]</scope>
</reference>
<dbReference type="Proteomes" id="UP001460270">
    <property type="component" value="Unassembled WGS sequence"/>
</dbReference>
<feature type="region of interest" description="Disordered" evidence="1">
    <location>
        <begin position="245"/>
        <end position="264"/>
    </location>
</feature>
<dbReference type="EMBL" id="JBBPFD010000010">
    <property type="protein sequence ID" value="KAK7909525.1"/>
    <property type="molecule type" value="Genomic_DNA"/>
</dbReference>
<sequence length="264" mass="30632">MDCYLHEVKRDVTTKENGTIWIEENTGELQRAHQWEPGSPQSRRFTGLKLTAQTLKLTAPNYKTERERDLSAKVKMNRDERRSFGRTSLKDQWEQKAQSIADHNKQEKEWQKKSSMSVVGSKWSYHHSLINKNGPSDSRKPQVTRMKTKKAKNQSFAQSSGPLPSQTQNPASCHPPVPRRRDSPKLKRVKRKVEVDVFKICWKDSWMSLKPPKYLFLRMMELRERLGFTPIQLCPLTLTKYRAQDHSSSRRPEPATCGAVAGER</sequence>
<comment type="caution">
    <text evidence="2">The sequence shown here is derived from an EMBL/GenBank/DDBJ whole genome shotgun (WGS) entry which is preliminary data.</text>
</comment>
<feature type="compositionally biased region" description="Polar residues" evidence="1">
    <location>
        <begin position="153"/>
        <end position="171"/>
    </location>
</feature>